<protein>
    <submittedName>
        <fullName evidence="5">Putative spermidine/putrescine ABC transporter, periplasmic spermidine/putrescine-binding protein</fullName>
    </submittedName>
</protein>
<dbReference type="GO" id="GO:0042597">
    <property type="term" value="C:periplasmic space"/>
    <property type="evidence" value="ECO:0007669"/>
    <property type="project" value="UniProtKB-SubCell"/>
</dbReference>
<dbReference type="Proteomes" id="UP000009222">
    <property type="component" value="Chromosome"/>
</dbReference>
<keyword evidence="3" id="KW-0732">Signal</keyword>
<proteinExistence type="predicted"/>
<reference evidence="6" key="1">
    <citation type="submission" date="2009-12" db="EMBL/GenBank/DDBJ databases">
        <title>Complete sequence of Treponema azotonutricium strain ZAS-9.</title>
        <authorList>
            <person name="Tetu S.G."/>
            <person name="Matson E."/>
            <person name="Ren Q."/>
            <person name="Seshadri R."/>
            <person name="Elbourne L."/>
            <person name="Hassan K.A."/>
            <person name="Durkin A."/>
            <person name="Radune D."/>
            <person name="Mohamoud Y."/>
            <person name="Shay R."/>
            <person name="Jin S."/>
            <person name="Zhang X."/>
            <person name="Lucey K."/>
            <person name="Ballor N.R."/>
            <person name="Ottesen E."/>
            <person name="Rosenthal R."/>
            <person name="Allen A."/>
            <person name="Leadbetter J.R."/>
            <person name="Paulsen I.T."/>
        </authorList>
    </citation>
    <scope>NUCLEOTIDE SEQUENCE [LARGE SCALE GENOMIC DNA]</scope>
    <source>
        <strain evidence="6">ATCC BAA-888 / DSM 13862 / ZAS-9</strain>
    </source>
</reference>
<evidence type="ECO:0000256" key="1">
    <source>
        <dbReference type="ARBA" id="ARBA00004418"/>
    </source>
</evidence>
<keyword evidence="4" id="KW-0574">Periplasm</keyword>
<dbReference type="KEGG" id="taz:TREAZ_3003"/>
<sequence>MKKIAVMLGLAFILVIPSILFAGGSKDKQAKKEFTLYTWSEMFPQEILDGFEKETGIRINYVNFDYDETMLTKLETAGGGDYDLVIADDYIIETAVEKGLAQKLDKSKIKNYSGINPIYQKQFYDLRDEYTVPYGAGVQTIVYDPSTVKVKISGYADLWDPSLRNSIGTIENYRVINGMALKVLGKSYNTENIADIQAAGDRLTALAPNIRLIKDDNLQDEIISGEISAAVMYTSQVTMAKIENPNLEVVFPKEGIGFGIMAGFIPSKAPNAEAAYAFLNYIMDAQRGAECFEYLGYYSTWTSSDSYISPEYKDFLTLPAGFNLDMEMIQNISPRADEEHSKIWTAFKTAAGN</sequence>
<evidence type="ECO:0000313" key="6">
    <source>
        <dbReference type="Proteomes" id="UP000009222"/>
    </source>
</evidence>
<dbReference type="Gene3D" id="3.40.190.10">
    <property type="entry name" value="Periplasmic binding protein-like II"/>
    <property type="match status" value="2"/>
</dbReference>
<dbReference type="InterPro" id="IPR001188">
    <property type="entry name" value="Sperm_putr-bd"/>
</dbReference>
<dbReference type="PRINTS" id="PR00909">
    <property type="entry name" value="SPERMDNBNDNG"/>
</dbReference>
<dbReference type="eggNOG" id="COG0687">
    <property type="taxonomic scope" value="Bacteria"/>
</dbReference>
<dbReference type="InterPro" id="IPR006059">
    <property type="entry name" value="SBP"/>
</dbReference>
<accession>F5YB66</accession>
<dbReference type="OrthoDB" id="9769319at2"/>
<dbReference type="InParanoid" id="F5YB66"/>
<dbReference type="EMBL" id="CP001841">
    <property type="protein sequence ID" value="AEF81651.1"/>
    <property type="molecule type" value="Genomic_DNA"/>
</dbReference>
<evidence type="ECO:0000256" key="3">
    <source>
        <dbReference type="ARBA" id="ARBA00022729"/>
    </source>
</evidence>
<evidence type="ECO:0000256" key="2">
    <source>
        <dbReference type="ARBA" id="ARBA00022448"/>
    </source>
</evidence>
<reference evidence="5 6" key="2">
    <citation type="journal article" date="2011" name="ISME J.">
        <title>RNA-seq reveals cooperative metabolic interactions between two termite-gut spirochete species in co-culture.</title>
        <authorList>
            <person name="Rosenthal A.Z."/>
            <person name="Matson E.G."/>
            <person name="Eldar A."/>
            <person name="Leadbetter J.R."/>
        </authorList>
    </citation>
    <scope>NUCLEOTIDE SEQUENCE [LARGE SCALE GENOMIC DNA]</scope>
    <source>
        <strain evidence="6">ATCC BAA-888 / DSM 13862 / ZAS-9</strain>
    </source>
</reference>
<organism evidence="5 6">
    <name type="scientific">Leadbettera azotonutricia (strain ATCC BAA-888 / DSM 13862 / ZAS-9)</name>
    <name type="common">Treponema azotonutricium</name>
    <dbReference type="NCBI Taxonomy" id="545695"/>
    <lineage>
        <taxon>Bacteria</taxon>
        <taxon>Pseudomonadati</taxon>
        <taxon>Spirochaetota</taxon>
        <taxon>Spirochaetia</taxon>
        <taxon>Spirochaetales</taxon>
        <taxon>Breznakiellaceae</taxon>
        <taxon>Leadbettera</taxon>
    </lineage>
</organism>
<dbReference type="STRING" id="545695.TREAZ_3003"/>
<dbReference type="PANTHER" id="PTHR30222:SF17">
    <property type="entry name" value="SPERMIDINE_PUTRESCINE-BINDING PERIPLASMIC PROTEIN"/>
    <property type="match status" value="1"/>
</dbReference>
<dbReference type="Pfam" id="PF13416">
    <property type="entry name" value="SBP_bac_8"/>
    <property type="match status" value="1"/>
</dbReference>
<comment type="subcellular location">
    <subcellularLocation>
        <location evidence="1">Periplasm</location>
    </subcellularLocation>
</comment>
<dbReference type="GO" id="GO:0019808">
    <property type="term" value="F:polyamine binding"/>
    <property type="evidence" value="ECO:0007669"/>
    <property type="project" value="InterPro"/>
</dbReference>
<name>F5YB66_LEAAZ</name>
<dbReference type="HOGENOM" id="CLU_026974_1_3_12"/>
<dbReference type="RefSeq" id="WP_015712547.1">
    <property type="nucleotide sequence ID" value="NC_015577.1"/>
</dbReference>
<evidence type="ECO:0000313" key="5">
    <source>
        <dbReference type="EMBL" id="AEF81651.1"/>
    </source>
</evidence>
<gene>
    <name evidence="5" type="ordered locus">TREAZ_3003</name>
</gene>
<keyword evidence="6" id="KW-1185">Reference proteome</keyword>
<dbReference type="GO" id="GO:0015846">
    <property type="term" value="P:polyamine transport"/>
    <property type="evidence" value="ECO:0007669"/>
    <property type="project" value="InterPro"/>
</dbReference>
<dbReference type="PANTHER" id="PTHR30222">
    <property type="entry name" value="SPERMIDINE/PUTRESCINE-BINDING PERIPLASMIC PROTEIN"/>
    <property type="match status" value="1"/>
</dbReference>
<dbReference type="SUPFAM" id="SSF53850">
    <property type="entry name" value="Periplasmic binding protein-like II"/>
    <property type="match status" value="1"/>
</dbReference>
<dbReference type="AlphaFoldDB" id="F5YB66"/>
<keyword evidence="2" id="KW-0813">Transport</keyword>
<dbReference type="CDD" id="cd13590">
    <property type="entry name" value="PBP2_PotD_PotF_like"/>
    <property type="match status" value="1"/>
</dbReference>
<evidence type="ECO:0000256" key="4">
    <source>
        <dbReference type="ARBA" id="ARBA00022764"/>
    </source>
</evidence>